<proteinExistence type="inferred from homology"/>
<feature type="domain" description="ABC transmembrane type-1" evidence="10">
    <location>
        <begin position="33"/>
        <end position="236"/>
    </location>
</feature>
<dbReference type="SUPFAM" id="SSF161098">
    <property type="entry name" value="MetI-like"/>
    <property type="match status" value="1"/>
</dbReference>
<protein>
    <recommendedName>
        <fullName evidence="9">Sulfate transport system permease protein CysT</fullName>
    </recommendedName>
</protein>
<comment type="similarity">
    <text evidence="9">Belongs to the binding-protein-dependent transport system permease family. CysTW subfamily.</text>
</comment>
<feature type="transmembrane region" description="Helical" evidence="9">
    <location>
        <begin position="42"/>
        <end position="63"/>
    </location>
</feature>
<dbReference type="Pfam" id="PF00528">
    <property type="entry name" value="BPD_transp_1"/>
    <property type="match status" value="1"/>
</dbReference>
<feature type="transmembrane region" description="Helical" evidence="9">
    <location>
        <begin position="185"/>
        <end position="208"/>
    </location>
</feature>
<dbReference type="GO" id="GO:0005886">
    <property type="term" value="C:plasma membrane"/>
    <property type="evidence" value="ECO:0007669"/>
    <property type="project" value="UniProtKB-SubCell"/>
</dbReference>
<evidence type="ECO:0000259" key="10">
    <source>
        <dbReference type="PROSITE" id="PS50928"/>
    </source>
</evidence>
<accession>A0A212QYL1</accession>
<dbReference type="CDD" id="cd06261">
    <property type="entry name" value="TM_PBP2"/>
    <property type="match status" value="1"/>
</dbReference>
<dbReference type="GO" id="GO:0015419">
    <property type="term" value="F:ABC-type sulfate transporter activity"/>
    <property type="evidence" value="ECO:0007669"/>
    <property type="project" value="UniProtKB-UniRule"/>
</dbReference>
<dbReference type="NCBIfam" id="TIGR00969">
    <property type="entry name" value="3a0106s02"/>
    <property type="match status" value="1"/>
</dbReference>
<keyword evidence="6 9" id="KW-0764">Sulfate transport</keyword>
<comment type="function">
    <text evidence="9">Part of the ABC transporter complex (TC 3.A.1.6.1) involved in sulfate/thiosulfate import.</text>
</comment>
<evidence type="ECO:0000256" key="6">
    <source>
        <dbReference type="ARBA" id="ARBA00023032"/>
    </source>
</evidence>
<comment type="caution">
    <text evidence="9">Lacks conserved residue(s) required for the propagation of feature annotation.</text>
</comment>
<dbReference type="Gene3D" id="1.10.3720.10">
    <property type="entry name" value="MetI-like"/>
    <property type="match status" value="1"/>
</dbReference>
<evidence type="ECO:0000313" key="12">
    <source>
        <dbReference type="Proteomes" id="UP000197065"/>
    </source>
</evidence>
<organism evidence="11 12">
    <name type="scientific">Arboricoccus pini</name>
    <dbReference type="NCBI Taxonomy" id="1963835"/>
    <lineage>
        <taxon>Bacteria</taxon>
        <taxon>Pseudomonadati</taxon>
        <taxon>Pseudomonadota</taxon>
        <taxon>Alphaproteobacteria</taxon>
        <taxon>Geminicoccales</taxon>
        <taxon>Geminicoccaceae</taxon>
        <taxon>Arboricoccus</taxon>
    </lineage>
</organism>
<keyword evidence="3 9" id="KW-0813">Transport</keyword>
<evidence type="ECO:0000256" key="4">
    <source>
        <dbReference type="ARBA" id="ARBA00022692"/>
    </source>
</evidence>
<evidence type="ECO:0000256" key="1">
    <source>
        <dbReference type="ARBA" id="ARBA00004651"/>
    </source>
</evidence>
<dbReference type="PROSITE" id="PS50928">
    <property type="entry name" value="ABC_TM1"/>
    <property type="match status" value="1"/>
</dbReference>
<evidence type="ECO:0000256" key="8">
    <source>
        <dbReference type="ARBA" id="ARBA00025323"/>
    </source>
</evidence>
<comment type="subunit">
    <text evidence="2">The complex is composed of two ATP-binding proteins (CysA), two transmembrane proteins (CysT and CysW) and a solute-binding protein (CysP).</text>
</comment>
<dbReference type="PANTHER" id="PTHR30406">
    <property type="entry name" value="SULFATE TRANSPORT SYSTEM PERMEASE PROTEIN"/>
    <property type="match status" value="1"/>
</dbReference>
<dbReference type="FunFam" id="1.10.3720.10:FF:000004">
    <property type="entry name" value="Sulfate transport system permease protein CysT"/>
    <property type="match status" value="1"/>
</dbReference>
<reference evidence="11 12" key="1">
    <citation type="submission" date="2017-06" db="EMBL/GenBank/DDBJ databases">
        <authorList>
            <person name="Kim H.J."/>
            <person name="Triplett B.A."/>
        </authorList>
    </citation>
    <scope>NUCLEOTIDE SEQUENCE [LARGE SCALE GENOMIC DNA]</scope>
    <source>
        <strain evidence="11 12">B29T1</strain>
    </source>
</reference>
<keyword evidence="5 9" id="KW-1133">Transmembrane helix</keyword>
<sequence>MLLPLLALALKATSLSWAAYWTIISSPRALSSYRVTLTGALIATVWNAIYGLLMAWVLVRYAFSGRRLLDALMDLPMALPTAVAGIALTTLFAPKGWFGHLLSPLGIKVAYTQLGIGIAMAFTSAPFVVRTVQPVLEEIEPEIEEAARTLGAGSLTILWRILWPAIFPAFLAGCALSFARSLGEFGAVIFIAGNLPLKTEITALLTLIRLEEFDYPAATAIASVLLIAAFLMLALTNAVQLYSLRHGEHSR</sequence>
<feature type="transmembrane region" description="Helical" evidence="9">
    <location>
        <begin position="220"/>
        <end position="242"/>
    </location>
</feature>
<evidence type="ECO:0000256" key="9">
    <source>
        <dbReference type="RuleBase" id="RU366001"/>
    </source>
</evidence>
<feature type="transmembrane region" description="Helical" evidence="9">
    <location>
        <begin position="157"/>
        <end position="179"/>
    </location>
</feature>
<dbReference type="InterPro" id="IPR011865">
    <property type="entry name" value="CysT_permease"/>
</dbReference>
<dbReference type="InterPro" id="IPR005667">
    <property type="entry name" value="Sulph_transpt2"/>
</dbReference>
<evidence type="ECO:0000256" key="2">
    <source>
        <dbReference type="ARBA" id="ARBA00011779"/>
    </source>
</evidence>
<evidence type="ECO:0000313" key="11">
    <source>
        <dbReference type="EMBL" id="SNB64805.1"/>
    </source>
</evidence>
<evidence type="ECO:0000256" key="3">
    <source>
        <dbReference type="ARBA" id="ARBA00022448"/>
    </source>
</evidence>
<dbReference type="EMBL" id="FYEH01000004">
    <property type="protein sequence ID" value="SNB64805.1"/>
    <property type="molecule type" value="Genomic_DNA"/>
</dbReference>
<dbReference type="AlphaFoldDB" id="A0A212QYL1"/>
<evidence type="ECO:0000256" key="5">
    <source>
        <dbReference type="ARBA" id="ARBA00022989"/>
    </source>
</evidence>
<keyword evidence="12" id="KW-1185">Reference proteome</keyword>
<name>A0A212QYL1_9PROT</name>
<dbReference type="PANTHER" id="PTHR30406:SF10">
    <property type="entry name" value="SULFATE TRANSPORT SYSTEM PERMEASE PROTEIN CYST"/>
    <property type="match status" value="1"/>
</dbReference>
<dbReference type="InterPro" id="IPR035906">
    <property type="entry name" value="MetI-like_sf"/>
</dbReference>
<dbReference type="InterPro" id="IPR000515">
    <property type="entry name" value="MetI-like"/>
</dbReference>
<feature type="transmembrane region" description="Helical" evidence="9">
    <location>
        <begin position="75"/>
        <end position="98"/>
    </location>
</feature>
<dbReference type="NCBIfam" id="TIGR02139">
    <property type="entry name" value="permease_CysT"/>
    <property type="match status" value="1"/>
</dbReference>
<gene>
    <name evidence="11" type="ORF">SAMN07250955_104143</name>
</gene>
<evidence type="ECO:0000256" key="7">
    <source>
        <dbReference type="ARBA" id="ARBA00023136"/>
    </source>
</evidence>
<comment type="function">
    <text evidence="8">Part of the ABC transporter complex CysAWTP (TC 3.A.1.6.1) involved in sulfate/thiosulfate import. Probably responsible for the translocation of the substrate across the membrane.</text>
</comment>
<keyword evidence="4 9" id="KW-0812">Transmembrane</keyword>
<keyword evidence="7 9" id="KW-0472">Membrane</keyword>
<comment type="subcellular location">
    <subcellularLocation>
        <location evidence="1">Cell membrane</location>
        <topology evidence="1">Multi-pass membrane protein</topology>
    </subcellularLocation>
</comment>
<dbReference type="Proteomes" id="UP000197065">
    <property type="component" value="Unassembled WGS sequence"/>
</dbReference>